<dbReference type="InterPro" id="IPR041609">
    <property type="entry name" value="PurL_linker"/>
</dbReference>
<dbReference type="PANTHER" id="PTHR43555:SF1">
    <property type="entry name" value="PHOSPHORIBOSYLFORMYLGLYCINAMIDINE SYNTHASE SUBUNIT PURL"/>
    <property type="match status" value="1"/>
</dbReference>
<feature type="active site" evidence="8">
    <location>
        <position position="50"/>
    </location>
</feature>
<feature type="binding site" evidence="8">
    <location>
        <position position="241"/>
    </location>
    <ligand>
        <name>substrate</name>
    </ligand>
</feature>
<keyword evidence="3 8" id="KW-0479">Metal-binding</keyword>
<dbReference type="InterPro" id="IPR036676">
    <property type="entry name" value="PurM-like_C_sf"/>
</dbReference>
<keyword evidence="5 8" id="KW-0658">Purine biosynthesis</keyword>
<feature type="binding site" evidence="8">
    <location>
        <begin position="95"/>
        <end position="98"/>
    </location>
    <ligand>
        <name>substrate</name>
    </ligand>
</feature>
<comment type="pathway">
    <text evidence="8">Purine metabolism; IMP biosynthesis via de novo pathway; 5-amino-1-(5-phospho-D-ribosyl)imidazole from N(2)-formyl-N(1)-(5-phospho-D-ribosyl)glycinamide: step 1/2.</text>
</comment>
<feature type="binding site" evidence="8">
    <location>
        <position position="94"/>
    </location>
    <ligand>
        <name>Mg(2+)</name>
        <dbReference type="ChEBI" id="CHEBI:18420"/>
        <label>1</label>
    </ligand>
</feature>
<evidence type="ECO:0000313" key="14">
    <source>
        <dbReference type="Proteomes" id="UP000629098"/>
    </source>
</evidence>
<feature type="compositionally biased region" description="Polar residues" evidence="9">
    <location>
        <begin position="474"/>
        <end position="497"/>
    </location>
</feature>
<dbReference type="Pfam" id="PF02769">
    <property type="entry name" value="AIRS_C"/>
    <property type="match status" value="2"/>
</dbReference>
<dbReference type="AlphaFoldDB" id="A0A8J6XKD8"/>
<dbReference type="InterPro" id="IPR036921">
    <property type="entry name" value="PurM-like_N_sf"/>
</dbReference>
<feature type="domain" description="PurM-like N-terminal" evidence="10">
    <location>
        <begin position="505"/>
        <end position="617"/>
    </location>
</feature>
<dbReference type="EMBL" id="JACXAE010000072">
    <property type="protein sequence ID" value="MBD2774552.1"/>
    <property type="molecule type" value="Genomic_DNA"/>
</dbReference>
<dbReference type="Pfam" id="PF00586">
    <property type="entry name" value="AIRS"/>
    <property type="match status" value="2"/>
</dbReference>
<evidence type="ECO:0000256" key="8">
    <source>
        <dbReference type="HAMAP-Rule" id="MF_00420"/>
    </source>
</evidence>
<keyword evidence="6 8" id="KW-0067">ATP-binding</keyword>
<keyword evidence="7 8" id="KW-0460">Magnesium</keyword>
<dbReference type="Pfam" id="PF18072">
    <property type="entry name" value="FGAR-AT_linker"/>
    <property type="match status" value="1"/>
</dbReference>
<feature type="binding site" evidence="8">
    <location>
        <position position="590"/>
    </location>
    <ligand>
        <name>substrate</name>
    </ligand>
</feature>
<feature type="binding site" evidence="8">
    <location>
        <position position="53"/>
    </location>
    <ligand>
        <name>ATP</name>
        <dbReference type="ChEBI" id="CHEBI:30616"/>
    </ligand>
</feature>
<dbReference type="Gene3D" id="3.30.1330.10">
    <property type="entry name" value="PurM-like, N-terminal domain"/>
    <property type="match status" value="2"/>
</dbReference>
<evidence type="ECO:0000256" key="9">
    <source>
        <dbReference type="SAM" id="MobiDB-lite"/>
    </source>
</evidence>
<evidence type="ECO:0000256" key="5">
    <source>
        <dbReference type="ARBA" id="ARBA00022755"/>
    </source>
</evidence>
<dbReference type="GO" id="GO:0005524">
    <property type="term" value="F:ATP binding"/>
    <property type="evidence" value="ECO:0007669"/>
    <property type="project" value="UniProtKB-UniRule"/>
</dbReference>
<dbReference type="GO" id="GO:0004642">
    <property type="term" value="F:phosphoribosylformylglycinamidine synthase activity"/>
    <property type="evidence" value="ECO:0007669"/>
    <property type="project" value="UniProtKB-UniRule"/>
</dbReference>
<feature type="domain" description="PurM-like N-terminal" evidence="10">
    <location>
        <begin position="75"/>
        <end position="190"/>
    </location>
</feature>
<dbReference type="NCBIfam" id="NF002290">
    <property type="entry name" value="PRK01213.1"/>
    <property type="match status" value="1"/>
</dbReference>
<dbReference type="PIRSF" id="PIRSF001587">
    <property type="entry name" value="FGAM_synthase_II"/>
    <property type="match status" value="1"/>
</dbReference>
<feature type="binding site" evidence="8">
    <location>
        <position position="117"/>
    </location>
    <ligand>
        <name>substrate</name>
    </ligand>
</feature>
<dbReference type="SUPFAM" id="SSF55326">
    <property type="entry name" value="PurM N-terminal domain-like"/>
    <property type="match status" value="2"/>
</dbReference>
<protein>
    <recommendedName>
        <fullName evidence="8">Phosphoribosylformylglycinamidine synthase subunit PurL</fullName>
        <shortName evidence="8">FGAM synthase</shortName>
        <ecNumber evidence="8">6.3.5.3</ecNumber>
    </recommendedName>
    <alternativeName>
        <fullName evidence="8">Formylglycinamide ribonucleotide amidotransferase subunit II</fullName>
        <shortName evidence="8">FGAR amidotransferase II</shortName>
        <shortName evidence="8">FGAR-AT II</shortName>
    </alternativeName>
    <alternativeName>
        <fullName evidence="8">Glutamine amidotransferase PurL</fullName>
    </alternativeName>
    <alternativeName>
        <fullName evidence="8">Phosphoribosylformylglycinamidine synthase subunit II</fullName>
    </alternativeName>
</protein>
<dbReference type="CDD" id="cd02203">
    <property type="entry name" value="PurL_repeat1"/>
    <property type="match status" value="1"/>
</dbReference>
<name>A0A8J6XKD8_9CYAN</name>
<dbReference type="CDD" id="cd02204">
    <property type="entry name" value="PurL_repeat2"/>
    <property type="match status" value="1"/>
</dbReference>
<comment type="subcellular location">
    <subcellularLocation>
        <location evidence="8">Cytoplasm</location>
    </subcellularLocation>
</comment>
<feature type="domain" description="PurM-like C-terminal" evidence="11">
    <location>
        <begin position="203"/>
        <end position="355"/>
    </location>
</feature>
<feature type="binding site" evidence="8">
    <location>
        <position position="92"/>
    </location>
    <ligand>
        <name>ATP</name>
        <dbReference type="ChEBI" id="CHEBI:30616"/>
    </ligand>
</feature>
<reference evidence="13" key="1">
    <citation type="submission" date="2020-09" db="EMBL/GenBank/DDBJ databases">
        <title>Iningainema tapete sp. nov. (Scytonemataceae, Cyanobacteria) from greenhouses in central Florida (USA) produces two types of nodularin with biosynthetic potential for microcystin-LR and anabaenopeptins.</title>
        <authorList>
            <person name="Berthold D.E."/>
            <person name="Lefler F.W."/>
            <person name="Huang I.-S."/>
            <person name="Abdulla H."/>
            <person name="Zimba P.V."/>
            <person name="Laughinghouse H.D. IV."/>
        </authorList>
    </citation>
    <scope>NUCLEOTIDE SEQUENCE</scope>
    <source>
        <strain evidence="13">BLCCT55</strain>
    </source>
</reference>
<dbReference type="NCBIfam" id="TIGR01736">
    <property type="entry name" value="FGAM_synth_II"/>
    <property type="match status" value="1"/>
</dbReference>
<feature type="active site" description="Proton acceptor" evidence="8">
    <location>
        <position position="96"/>
    </location>
</feature>
<dbReference type="Gene3D" id="3.90.650.10">
    <property type="entry name" value="PurM-like C-terminal domain"/>
    <property type="match status" value="2"/>
</dbReference>
<dbReference type="InterPro" id="IPR010074">
    <property type="entry name" value="PRibForGlyAmidine_synth_PurL"/>
</dbReference>
<evidence type="ECO:0000259" key="11">
    <source>
        <dbReference type="Pfam" id="PF02769"/>
    </source>
</evidence>
<dbReference type="InterPro" id="IPR010918">
    <property type="entry name" value="PurM-like_C_dom"/>
</dbReference>
<feature type="binding site" evidence="8">
    <location>
        <position position="587"/>
    </location>
    <ligand>
        <name>ATP</name>
        <dbReference type="ChEBI" id="CHEBI:30616"/>
    </ligand>
</feature>
<comment type="similarity">
    <text evidence="8">Belongs to the FGAMS family.</text>
</comment>
<evidence type="ECO:0000256" key="7">
    <source>
        <dbReference type="ARBA" id="ARBA00022842"/>
    </source>
</evidence>
<dbReference type="UniPathway" id="UPA00074">
    <property type="reaction ID" value="UER00128"/>
</dbReference>
<dbReference type="FunFam" id="3.30.1330.10:FF:000004">
    <property type="entry name" value="Phosphoribosylformylglycinamidine synthase subunit PurL"/>
    <property type="match status" value="1"/>
</dbReference>
<evidence type="ECO:0000256" key="3">
    <source>
        <dbReference type="ARBA" id="ARBA00022723"/>
    </source>
</evidence>
<evidence type="ECO:0000256" key="2">
    <source>
        <dbReference type="ARBA" id="ARBA00022598"/>
    </source>
</evidence>
<feature type="binding site" evidence="8">
    <location>
        <position position="118"/>
    </location>
    <ligand>
        <name>Mg(2+)</name>
        <dbReference type="ChEBI" id="CHEBI:18420"/>
        <label>2</label>
    </ligand>
</feature>
<evidence type="ECO:0000256" key="6">
    <source>
        <dbReference type="ARBA" id="ARBA00022840"/>
    </source>
</evidence>
<dbReference type="Proteomes" id="UP000629098">
    <property type="component" value="Unassembled WGS sequence"/>
</dbReference>
<feature type="domain" description="Phosphoribosylformylglycinamidine synthase linker" evidence="12">
    <location>
        <begin position="19"/>
        <end position="54"/>
    </location>
</feature>
<comment type="caution">
    <text evidence="13">The sequence shown here is derived from an EMBL/GenBank/DDBJ whole genome shotgun (WGS) entry which is preliminary data.</text>
</comment>
<feature type="region of interest" description="Disordered" evidence="9">
    <location>
        <begin position="460"/>
        <end position="506"/>
    </location>
</feature>
<feature type="binding site" evidence="8">
    <location>
        <position position="588"/>
    </location>
    <ligand>
        <name>Mg(2+)</name>
        <dbReference type="ChEBI" id="CHEBI:18420"/>
        <label>1</label>
    </ligand>
</feature>
<feature type="binding site" evidence="8">
    <location>
        <begin position="313"/>
        <end position="315"/>
    </location>
    <ligand>
        <name>substrate</name>
    </ligand>
</feature>
<keyword evidence="1 8" id="KW-0963">Cytoplasm</keyword>
<keyword evidence="14" id="KW-1185">Reference proteome</keyword>
<comment type="catalytic activity">
    <reaction evidence="8">
        <text>N(2)-formyl-N(1)-(5-phospho-beta-D-ribosyl)glycinamide + L-glutamine + ATP + H2O = 2-formamido-N(1)-(5-O-phospho-beta-D-ribosyl)acetamidine + L-glutamate + ADP + phosphate + H(+)</text>
        <dbReference type="Rhea" id="RHEA:17129"/>
        <dbReference type="ChEBI" id="CHEBI:15377"/>
        <dbReference type="ChEBI" id="CHEBI:15378"/>
        <dbReference type="ChEBI" id="CHEBI:29985"/>
        <dbReference type="ChEBI" id="CHEBI:30616"/>
        <dbReference type="ChEBI" id="CHEBI:43474"/>
        <dbReference type="ChEBI" id="CHEBI:58359"/>
        <dbReference type="ChEBI" id="CHEBI:147286"/>
        <dbReference type="ChEBI" id="CHEBI:147287"/>
        <dbReference type="ChEBI" id="CHEBI:456216"/>
        <dbReference type="EC" id="6.3.5.3"/>
    </reaction>
</comment>
<dbReference type="PANTHER" id="PTHR43555">
    <property type="entry name" value="PHOSPHORIBOSYLFORMYLGLYCINAMIDINE SYNTHASE SUBUNIT PURL"/>
    <property type="match status" value="1"/>
</dbReference>
<dbReference type="GO" id="GO:0006189">
    <property type="term" value="P:'de novo' IMP biosynthetic process"/>
    <property type="evidence" value="ECO:0007669"/>
    <property type="project" value="UniProtKB-UniRule"/>
</dbReference>
<dbReference type="HAMAP" id="MF_00420">
    <property type="entry name" value="PurL_2"/>
    <property type="match status" value="1"/>
</dbReference>
<keyword evidence="4 8" id="KW-0547">Nucleotide-binding</keyword>
<evidence type="ECO:0000259" key="12">
    <source>
        <dbReference type="Pfam" id="PF18072"/>
    </source>
</evidence>
<evidence type="ECO:0000259" key="10">
    <source>
        <dbReference type="Pfam" id="PF00586"/>
    </source>
</evidence>
<dbReference type="RefSeq" id="WP_190831773.1">
    <property type="nucleotide sequence ID" value="NZ_CAWPPI010000072.1"/>
</dbReference>
<accession>A0A8J6XKD8</accession>
<comment type="function">
    <text evidence="8">Part of the phosphoribosylformylglycinamidine synthase complex involved in the purines biosynthetic pathway. Catalyzes the ATP-dependent conversion of formylglycinamide ribonucleotide (FGAR) and glutamine to yield formylglycinamidine ribonucleotide (FGAM) and glutamate. The FGAM synthase complex is composed of three subunits. PurQ produces an ammonia molecule by converting glutamine to glutamate. PurL transfers the ammonia molecule to FGAR to form FGAM in an ATP-dependent manner. PurS interacts with PurQ and PurL and is thought to assist in the transfer of the ammonia molecule from PurQ to PurL.</text>
</comment>
<sequence>MTVTTQSPFSPEEIAIEGIKPEEYEEIVRRLGRHPNIAELGMFGVMWSEHCCYKNSRPLLKQFPTTGKRILVGPGENAGVVDLDDGLRLAFKIESHNHPSAIEPFQGAATGVGGILRDIFTMGARPIAILNSLRFGSLEDAKTQRLFSGVVAGISHYGNCVGVPTVGGEVYFDKAYSENPLVNVMALGLMETPEIVKSGASGIGNPVLYVGSTTGRDGMGGASFASAELSDESIDSRPAVQVGDPFLEKSLIEACLEAFKTGAVVAAQDMGAAGITCSTSEMAAKGGVGIELDLDKIPVRETGMVPYEYLLSESQERMLFVAQKGREQELIDIFHRWGLQAVVAGTVIAEPVVRIWFQGEVAASIPAEALAENTPLYHRELLSEPPEYARKAWEWTPDSLPACTVAGIEIQGREQSWNDILLTLLDIPTIASKKWVYRQYDHQVQNNTVMLPGGADAAVVRLKPPQPPLDKGGQSDSSQPPRTSGGHSDSSQPPRTSGGQGGVQQRGVAATVDCNPRYVYLDPYEGAKAVVAEAARNLSCVGAEPIAVTDNLNFGSPEKPVGYWQLAEACRGLAVGCRELATPVTGGNVSLYNETLDSNGNPQPIYPTPVVGMVGLIPDLTKICGQAWRTVGDLIYLLGLPLESKNQNPQGAKERAKITLGGSEYLATIHGVVAGAPPQVDFDLERRVQQVCREGIRRGWVSSAHDCAEGGLAVALAECCIGAKLGAQIKLELPANNLPTLRWDEVLFGEGGARILVSVPLVQQEVWESYLRENHRTDWQKLGMVGNSEMGLRVLTADNHSLVKVSIEDISDRYSNAIPRRLQEQSSLI</sequence>
<evidence type="ECO:0000313" key="13">
    <source>
        <dbReference type="EMBL" id="MBD2774552.1"/>
    </source>
</evidence>
<comment type="caution">
    <text evidence="8">Lacks conserved residue(s) required for the propagation of feature annotation.</text>
</comment>
<dbReference type="SUPFAM" id="SSF56042">
    <property type="entry name" value="PurM C-terminal domain-like"/>
    <property type="match status" value="2"/>
</dbReference>
<dbReference type="EC" id="6.3.5.3" evidence="8"/>
<feature type="binding site" evidence="8">
    <location>
        <position position="550"/>
    </location>
    <ligand>
        <name>ATP</name>
        <dbReference type="ChEBI" id="CHEBI:30616"/>
    </ligand>
</feature>
<organism evidence="13 14">
    <name type="scientific">Iningainema tapete BLCC-T55</name>
    <dbReference type="NCBI Taxonomy" id="2748662"/>
    <lineage>
        <taxon>Bacteria</taxon>
        <taxon>Bacillati</taxon>
        <taxon>Cyanobacteriota</taxon>
        <taxon>Cyanophyceae</taxon>
        <taxon>Nostocales</taxon>
        <taxon>Scytonemataceae</taxon>
        <taxon>Iningainema tapete</taxon>
    </lineage>
</organism>
<gene>
    <name evidence="8 13" type="primary">purL</name>
    <name evidence="13" type="ORF">ICL16_21410</name>
</gene>
<evidence type="ECO:0000256" key="1">
    <source>
        <dbReference type="ARBA" id="ARBA00022490"/>
    </source>
</evidence>
<dbReference type="GO" id="GO:0000287">
    <property type="term" value="F:magnesium ion binding"/>
    <property type="evidence" value="ECO:0007669"/>
    <property type="project" value="UniProtKB-UniRule"/>
</dbReference>
<evidence type="ECO:0000256" key="4">
    <source>
        <dbReference type="ARBA" id="ARBA00022741"/>
    </source>
</evidence>
<feature type="binding site" evidence="8">
    <location>
        <position position="269"/>
    </location>
    <ligand>
        <name>Mg(2+)</name>
        <dbReference type="ChEBI" id="CHEBI:18420"/>
        <label>2</label>
    </ligand>
</feature>
<proteinExistence type="inferred from homology"/>
<feature type="domain" description="PurM-like C-terminal" evidence="11">
    <location>
        <begin position="631"/>
        <end position="788"/>
    </location>
</feature>
<comment type="subunit">
    <text evidence="8">Monomer. Part of the FGAM synthase complex composed of 1 PurL, 1 PurQ and 2 PurS subunits.</text>
</comment>
<dbReference type="InterPro" id="IPR016188">
    <property type="entry name" value="PurM-like_N"/>
</dbReference>
<keyword evidence="2 8" id="KW-0436">Ligase</keyword>
<dbReference type="GO" id="GO:0005737">
    <property type="term" value="C:cytoplasm"/>
    <property type="evidence" value="ECO:0007669"/>
    <property type="project" value="UniProtKB-SubCell"/>
</dbReference>